<proteinExistence type="predicted"/>
<protein>
    <recommendedName>
        <fullName evidence="1">Gp28/Gp37-like domain-containing protein</fullName>
    </recommendedName>
</protein>
<gene>
    <name evidence="2" type="ORF">AWN90_11465</name>
</gene>
<evidence type="ECO:0000313" key="3">
    <source>
        <dbReference type="Proteomes" id="UP000076512"/>
    </source>
</evidence>
<dbReference type="InterPro" id="IPR029432">
    <property type="entry name" value="Gp28/Gp37-like_dom"/>
</dbReference>
<name>A0A164HG17_9NOCA</name>
<evidence type="ECO:0000259" key="1">
    <source>
        <dbReference type="Pfam" id="PF14594"/>
    </source>
</evidence>
<accession>A0A164HG17</accession>
<dbReference type="AlphaFoldDB" id="A0A164HG17"/>
<comment type="caution">
    <text evidence="2">The sequence shown here is derived from an EMBL/GenBank/DDBJ whole genome shotgun (WGS) entry which is preliminary data.</text>
</comment>
<organism evidence="2 3">
    <name type="scientific">Nocardia terpenica</name>
    <dbReference type="NCBI Taxonomy" id="455432"/>
    <lineage>
        <taxon>Bacteria</taxon>
        <taxon>Bacillati</taxon>
        <taxon>Actinomycetota</taxon>
        <taxon>Actinomycetes</taxon>
        <taxon>Mycobacteriales</taxon>
        <taxon>Nocardiaceae</taxon>
        <taxon>Nocardia</taxon>
    </lineage>
</organism>
<evidence type="ECO:0000313" key="2">
    <source>
        <dbReference type="EMBL" id="KZM68481.1"/>
    </source>
</evidence>
<feature type="domain" description="Gp28/Gp37-like" evidence="1">
    <location>
        <begin position="33"/>
        <end position="557"/>
    </location>
</feature>
<dbReference type="EMBL" id="LWGR01000021">
    <property type="protein sequence ID" value="KZM68481.1"/>
    <property type="molecule type" value="Genomic_DNA"/>
</dbReference>
<reference evidence="2 3" key="1">
    <citation type="submission" date="2016-04" db="EMBL/GenBank/DDBJ databases">
        <authorList>
            <person name="Evans L.H."/>
            <person name="Alamgir A."/>
            <person name="Owens N."/>
            <person name="Weber N.D."/>
            <person name="Virtaneva K."/>
            <person name="Barbian K."/>
            <person name="Babar A."/>
            <person name="Rosenke K."/>
        </authorList>
    </citation>
    <scope>NUCLEOTIDE SEQUENCE [LARGE SCALE GENOMIC DNA]</scope>
    <source>
        <strain evidence="2 3">IFM 0406</strain>
    </source>
</reference>
<dbReference type="STRING" id="455432.AWN90_11465"/>
<sequence length="585" mass="65756">MSVITTLDFESIYRQVQDKKRRAKMRRTYPSFVRLWDGRWRLRGRVTRYSDDSTFEFIDGDTGIGVLEMPHDYYLARWLINVEVKGTNPRVKRLDGTWSEGPNPYGRYKDLNAFVTVDRDGARWSGVLSECSIIKDDNGRRIVRATFKHDFEFVRRLRFWSNPVLPAQIQVPRYWLLWGRAIPIIKITMFLNLLRLNASPFRIPDNPLDFEHWLDPIKGLDLRNWNMVVKPQIEPDTSVTGLLFSRFQSAYEATKTLVDDAQLSWDLRRWLKGDPEPWPGAFIGGDPNRCVVKHGALIVDLKDRSAWSTGTAAGGNILQGLTYSIQKFLPNGMNGAIEETTIDPNLVTEYTTPGLFKGTVPRAPAVVFRESKHGGIQTSEVTWRPPTVTNIVGGGHSMMGVNEALRATITALGDLTAMIPGVPPIGGVLEIALTPFVEDTLMAWGKWESTDRKDRLGDSFLWEDYAEGSENIYSISGALAMRKGFLDTDEELDVKVTVADGSPWRIGQNGYGHFFLGDRIGVAPLGVSPGQIFIQRVSSLKLKLSPDTAAAWEITLGRKRATDPILGAWERLSQLASILQMQGVL</sequence>
<dbReference type="Proteomes" id="UP000076512">
    <property type="component" value="Unassembled WGS sequence"/>
</dbReference>
<keyword evidence="3" id="KW-1185">Reference proteome</keyword>
<dbReference type="Pfam" id="PF14594">
    <property type="entry name" value="Sipho_Gp37"/>
    <property type="match status" value="1"/>
</dbReference>